<accession>A0A2U8VZG7</accession>
<evidence type="ECO:0000313" key="1">
    <source>
        <dbReference type="EMBL" id="AWN38466.1"/>
    </source>
</evidence>
<protein>
    <submittedName>
        <fullName evidence="1">Uncharacterized protein</fullName>
    </submittedName>
</protein>
<organism evidence="1 2">
    <name type="scientific">Methylobacterium radiodurans</name>
    <dbReference type="NCBI Taxonomy" id="2202828"/>
    <lineage>
        <taxon>Bacteria</taxon>
        <taxon>Pseudomonadati</taxon>
        <taxon>Pseudomonadota</taxon>
        <taxon>Alphaproteobacteria</taxon>
        <taxon>Hyphomicrobiales</taxon>
        <taxon>Methylobacteriaceae</taxon>
        <taxon>Methylobacterium</taxon>
    </lineage>
</organism>
<dbReference type="EMBL" id="CP029551">
    <property type="protein sequence ID" value="AWN38466.1"/>
    <property type="molecule type" value="Genomic_DNA"/>
</dbReference>
<sequence>MKTQTPDIDPETAWLVQRLVREGSVFGDTATILTIEKLRRLEDLARRAGTSRQAFQKIASARRILGDHAELGPIPDFMGDADMNPFDLTENELRVPAP</sequence>
<evidence type="ECO:0000313" key="2">
    <source>
        <dbReference type="Proteomes" id="UP000246058"/>
    </source>
</evidence>
<keyword evidence="2" id="KW-1185">Reference proteome</keyword>
<gene>
    <name evidence="1" type="ORF">DK427_24310</name>
</gene>
<proteinExistence type="predicted"/>
<dbReference type="Proteomes" id="UP000246058">
    <property type="component" value="Chromosome"/>
</dbReference>
<dbReference type="RefSeq" id="WP_109953623.1">
    <property type="nucleotide sequence ID" value="NZ_CP029551.1"/>
</dbReference>
<dbReference type="AlphaFoldDB" id="A0A2U8VZG7"/>
<name>A0A2U8VZG7_9HYPH</name>
<reference evidence="1 2" key="1">
    <citation type="submission" date="2018-05" db="EMBL/GenBank/DDBJ databases">
        <title>Complete Genome Sequence of Methylobacterium sp. 17Sr1-43.</title>
        <authorList>
            <person name="Srinivasan S."/>
        </authorList>
    </citation>
    <scope>NUCLEOTIDE SEQUENCE [LARGE SCALE GENOMIC DNA]</scope>
    <source>
        <strain evidence="1 2">17Sr1-43</strain>
    </source>
</reference>
<dbReference type="KEGG" id="meti:DK427_24310"/>
<dbReference type="OrthoDB" id="7998962at2"/>